<feature type="region of interest" description="Disordered" evidence="7">
    <location>
        <begin position="84"/>
        <end position="123"/>
    </location>
</feature>
<evidence type="ECO:0000313" key="9">
    <source>
        <dbReference type="EMBL" id="TEB36881.1"/>
    </source>
</evidence>
<proteinExistence type="predicted"/>
<evidence type="ECO:0000256" key="7">
    <source>
        <dbReference type="SAM" id="MobiDB-lite"/>
    </source>
</evidence>
<evidence type="ECO:0000259" key="8">
    <source>
        <dbReference type="PROSITE" id="PS50114"/>
    </source>
</evidence>
<name>A0A4Y7TSA7_COPMI</name>
<feature type="region of interest" description="Disordered" evidence="7">
    <location>
        <begin position="1"/>
        <end position="35"/>
    </location>
</feature>
<feature type="compositionally biased region" description="Low complexity" evidence="7">
    <location>
        <begin position="9"/>
        <end position="25"/>
    </location>
</feature>
<dbReference type="PANTHER" id="PTHR10071">
    <property type="entry name" value="TRANSCRIPTION FACTOR GATA FAMILY MEMBER"/>
    <property type="match status" value="1"/>
</dbReference>
<dbReference type="PROSITE" id="PS50114">
    <property type="entry name" value="GATA_ZN_FINGER_2"/>
    <property type="match status" value="1"/>
</dbReference>
<dbReference type="Pfam" id="PF00320">
    <property type="entry name" value="GATA"/>
    <property type="match status" value="1"/>
</dbReference>
<feature type="compositionally biased region" description="Polar residues" evidence="7">
    <location>
        <begin position="463"/>
        <end position="488"/>
    </location>
</feature>
<evidence type="ECO:0000256" key="4">
    <source>
        <dbReference type="ARBA" id="ARBA00022833"/>
    </source>
</evidence>
<dbReference type="GO" id="GO:0005634">
    <property type="term" value="C:nucleus"/>
    <property type="evidence" value="ECO:0007669"/>
    <property type="project" value="UniProtKB-SubCell"/>
</dbReference>
<dbReference type="PRINTS" id="PR00619">
    <property type="entry name" value="GATAZNFINGER"/>
</dbReference>
<keyword evidence="5" id="KW-0539">Nucleus</keyword>
<dbReference type="SMART" id="SM00401">
    <property type="entry name" value="ZnF_GATA"/>
    <property type="match status" value="1"/>
</dbReference>
<sequence length="542" mass="54495">MHKLLQQHAGAASSTTTPAAAPSSSSGGGGGVGAPQGVHVGGGTCPGDGRCDGTGGTSACSGCPTYNNAISARMDVDNTTAQTQVLGHGQAGREGTESARASPRAADSPAAAGESDGGAGGAAGGARAAVGALSCANCGTSTTPLWRRDDVGNNICNACGLYFKLHGTHRPNSMKKTVIKRRKRVPAAPGSASAPVSGGRMSDQAAAEALVSVGRGGAGGGVSAASGAGTGEDSDGELEQPRKKRTRRSVRTRASVAAEKDDEDVNMMDAEESGRESGREAGYSSVGGGGQHAPPNPRKRSHNGWTDNNRSASRSPRVGATFPGGVPPGLELLPNGIVAAALLGGSGAYMRPGSNVPSRTHSPLGPGAAIPPGYMIPPHVLPGGGYYPGGVAPAPGTDLSSLMNLGMAAGVALSMSGPPTVADLERHYVELAEHKRRWEEMMDRTERLMVGVKRTIEEMKGLTSASASRAGSPSHQMRTVPSSQNGSPRQPEVTVTAASEGVGEGEGTLQAPAPSVPLAPRPGERKGMVWQLSEPASAPEVA</sequence>
<evidence type="ECO:0000313" key="10">
    <source>
        <dbReference type="Proteomes" id="UP000298030"/>
    </source>
</evidence>
<organism evidence="9 10">
    <name type="scientific">Coprinellus micaceus</name>
    <name type="common">Glistening ink-cap mushroom</name>
    <name type="synonym">Coprinus micaceus</name>
    <dbReference type="NCBI Taxonomy" id="71717"/>
    <lineage>
        <taxon>Eukaryota</taxon>
        <taxon>Fungi</taxon>
        <taxon>Dikarya</taxon>
        <taxon>Basidiomycota</taxon>
        <taxon>Agaricomycotina</taxon>
        <taxon>Agaricomycetes</taxon>
        <taxon>Agaricomycetidae</taxon>
        <taxon>Agaricales</taxon>
        <taxon>Agaricineae</taxon>
        <taxon>Psathyrellaceae</taxon>
        <taxon>Coprinellus</taxon>
    </lineage>
</organism>
<keyword evidence="4" id="KW-0862">Zinc</keyword>
<keyword evidence="3 6" id="KW-0863">Zinc-finger</keyword>
<dbReference type="Gene3D" id="3.30.50.10">
    <property type="entry name" value="Erythroid Transcription Factor GATA-1, subunit A"/>
    <property type="match status" value="1"/>
</dbReference>
<feature type="region of interest" description="Disordered" evidence="7">
    <location>
        <begin position="461"/>
        <end position="542"/>
    </location>
</feature>
<dbReference type="GO" id="GO:0000122">
    <property type="term" value="P:negative regulation of transcription by RNA polymerase II"/>
    <property type="evidence" value="ECO:0007669"/>
    <property type="project" value="TreeGrafter"/>
</dbReference>
<dbReference type="PANTHER" id="PTHR10071:SF281">
    <property type="entry name" value="BOX A-BINDING FACTOR-RELATED"/>
    <property type="match status" value="1"/>
</dbReference>
<evidence type="ECO:0000256" key="2">
    <source>
        <dbReference type="ARBA" id="ARBA00022723"/>
    </source>
</evidence>
<feature type="compositionally biased region" description="Low complexity" evidence="7">
    <location>
        <begin position="98"/>
        <end position="114"/>
    </location>
</feature>
<evidence type="ECO:0000256" key="5">
    <source>
        <dbReference type="ARBA" id="ARBA00023242"/>
    </source>
</evidence>
<dbReference type="OrthoDB" id="515401at2759"/>
<dbReference type="Proteomes" id="UP000298030">
    <property type="component" value="Unassembled WGS sequence"/>
</dbReference>
<feature type="compositionally biased region" description="Gly residues" evidence="7">
    <location>
        <begin position="26"/>
        <end position="35"/>
    </location>
</feature>
<dbReference type="SUPFAM" id="SSF57716">
    <property type="entry name" value="Glucocorticoid receptor-like (DNA-binding domain)"/>
    <property type="match status" value="1"/>
</dbReference>
<feature type="compositionally biased region" description="Basic residues" evidence="7">
    <location>
        <begin position="242"/>
        <end position="251"/>
    </location>
</feature>
<feature type="compositionally biased region" description="Acidic residues" evidence="7">
    <location>
        <begin position="260"/>
        <end position="271"/>
    </location>
</feature>
<reference evidence="9 10" key="1">
    <citation type="journal article" date="2019" name="Nat. Ecol. Evol.">
        <title>Megaphylogeny resolves global patterns of mushroom evolution.</title>
        <authorList>
            <person name="Varga T."/>
            <person name="Krizsan K."/>
            <person name="Foldi C."/>
            <person name="Dima B."/>
            <person name="Sanchez-Garcia M."/>
            <person name="Sanchez-Ramirez S."/>
            <person name="Szollosi G.J."/>
            <person name="Szarkandi J.G."/>
            <person name="Papp V."/>
            <person name="Albert L."/>
            <person name="Andreopoulos W."/>
            <person name="Angelini C."/>
            <person name="Antonin V."/>
            <person name="Barry K.W."/>
            <person name="Bougher N.L."/>
            <person name="Buchanan P."/>
            <person name="Buyck B."/>
            <person name="Bense V."/>
            <person name="Catcheside P."/>
            <person name="Chovatia M."/>
            <person name="Cooper J."/>
            <person name="Damon W."/>
            <person name="Desjardin D."/>
            <person name="Finy P."/>
            <person name="Geml J."/>
            <person name="Haridas S."/>
            <person name="Hughes K."/>
            <person name="Justo A."/>
            <person name="Karasinski D."/>
            <person name="Kautmanova I."/>
            <person name="Kiss B."/>
            <person name="Kocsube S."/>
            <person name="Kotiranta H."/>
            <person name="LaButti K.M."/>
            <person name="Lechner B.E."/>
            <person name="Liimatainen K."/>
            <person name="Lipzen A."/>
            <person name="Lukacs Z."/>
            <person name="Mihaltcheva S."/>
            <person name="Morgado L.N."/>
            <person name="Niskanen T."/>
            <person name="Noordeloos M.E."/>
            <person name="Ohm R.A."/>
            <person name="Ortiz-Santana B."/>
            <person name="Ovrebo C."/>
            <person name="Racz N."/>
            <person name="Riley R."/>
            <person name="Savchenko A."/>
            <person name="Shiryaev A."/>
            <person name="Soop K."/>
            <person name="Spirin V."/>
            <person name="Szebenyi C."/>
            <person name="Tomsovsky M."/>
            <person name="Tulloss R.E."/>
            <person name="Uehling J."/>
            <person name="Grigoriev I.V."/>
            <person name="Vagvolgyi C."/>
            <person name="Papp T."/>
            <person name="Martin F.M."/>
            <person name="Miettinen O."/>
            <person name="Hibbett D.S."/>
            <person name="Nagy L.G."/>
        </authorList>
    </citation>
    <scope>NUCLEOTIDE SEQUENCE [LARGE SCALE GENOMIC DNA]</scope>
    <source>
        <strain evidence="9 10">FP101781</strain>
    </source>
</reference>
<dbReference type="InterPro" id="IPR039355">
    <property type="entry name" value="Transcription_factor_GATA"/>
</dbReference>
<keyword evidence="10" id="KW-1185">Reference proteome</keyword>
<dbReference type="STRING" id="71717.A0A4Y7TSA7"/>
<dbReference type="GO" id="GO:0045944">
    <property type="term" value="P:positive regulation of transcription by RNA polymerase II"/>
    <property type="evidence" value="ECO:0007669"/>
    <property type="project" value="TreeGrafter"/>
</dbReference>
<feature type="region of interest" description="Disordered" evidence="7">
    <location>
        <begin position="217"/>
        <end position="323"/>
    </location>
</feature>
<gene>
    <name evidence="9" type="ORF">FA13DRAFT_1893763</name>
</gene>
<dbReference type="PROSITE" id="PS00344">
    <property type="entry name" value="GATA_ZN_FINGER_1"/>
    <property type="match status" value="1"/>
</dbReference>
<feature type="domain" description="GATA-type" evidence="8">
    <location>
        <begin position="129"/>
        <end position="182"/>
    </location>
</feature>
<comment type="caution">
    <text evidence="9">The sequence shown here is derived from an EMBL/GenBank/DDBJ whole genome shotgun (WGS) entry which is preliminary data.</text>
</comment>
<dbReference type="InterPro" id="IPR013088">
    <property type="entry name" value="Znf_NHR/GATA"/>
</dbReference>
<dbReference type="GO" id="GO:0000981">
    <property type="term" value="F:DNA-binding transcription factor activity, RNA polymerase II-specific"/>
    <property type="evidence" value="ECO:0007669"/>
    <property type="project" value="TreeGrafter"/>
</dbReference>
<dbReference type="EMBL" id="QPFP01000005">
    <property type="protein sequence ID" value="TEB36881.1"/>
    <property type="molecule type" value="Genomic_DNA"/>
</dbReference>
<accession>A0A4Y7TSA7</accession>
<comment type="subcellular location">
    <subcellularLocation>
        <location evidence="1">Nucleus</location>
    </subcellularLocation>
</comment>
<dbReference type="AlphaFoldDB" id="A0A4Y7TSA7"/>
<protein>
    <recommendedName>
        <fullName evidence="8">GATA-type domain-containing protein</fullName>
    </recommendedName>
</protein>
<dbReference type="GO" id="GO:0008270">
    <property type="term" value="F:zinc ion binding"/>
    <property type="evidence" value="ECO:0007669"/>
    <property type="project" value="UniProtKB-KW"/>
</dbReference>
<keyword evidence="2" id="KW-0479">Metal-binding</keyword>
<evidence type="ECO:0000256" key="6">
    <source>
        <dbReference type="PROSITE-ProRule" id="PRU00094"/>
    </source>
</evidence>
<feature type="region of interest" description="Disordered" evidence="7">
    <location>
        <begin position="178"/>
        <end position="203"/>
    </location>
</feature>
<evidence type="ECO:0000256" key="3">
    <source>
        <dbReference type="ARBA" id="ARBA00022771"/>
    </source>
</evidence>
<dbReference type="FunFam" id="3.30.50.10:FF:000007">
    <property type="entry name" value="Nitrogen regulatory AreA, N-terminal"/>
    <property type="match status" value="1"/>
</dbReference>
<evidence type="ECO:0000256" key="1">
    <source>
        <dbReference type="ARBA" id="ARBA00004123"/>
    </source>
</evidence>
<dbReference type="CDD" id="cd00202">
    <property type="entry name" value="ZnF_GATA"/>
    <property type="match status" value="1"/>
</dbReference>
<feature type="compositionally biased region" description="Low complexity" evidence="7">
    <location>
        <begin position="186"/>
        <end position="199"/>
    </location>
</feature>
<dbReference type="GO" id="GO:0000978">
    <property type="term" value="F:RNA polymerase II cis-regulatory region sequence-specific DNA binding"/>
    <property type="evidence" value="ECO:0007669"/>
    <property type="project" value="TreeGrafter"/>
</dbReference>
<feature type="compositionally biased region" description="Polar residues" evidence="7">
    <location>
        <begin position="303"/>
        <end position="314"/>
    </location>
</feature>
<dbReference type="InterPro" id="IPR000679">
    <property type="entry name" value="Znf_GATA"/>
</dbReference>